<dbReference type="GO" id="GO:0043565">
    <property type="term" value="F:sequence-specific DNA binding"/>
    <property type="evidence" value="ECO:0007669"/>
    <property type="project" value="TreeGrafter"/>
</dbReference>
<reference evidence="9" key="1">
    <citation type="journal article" date="2021" name="Nat. Commun.">
        <title>Genetic determinants of endophytism in the Arabidopsis root mycobiome.</title>
        <authorList>
            <person name="Mesny F."/>
            <person name="Miyauchi S."/>
            <person name="Thiergart T."/>
            <person name="Pickel B."/>
            <person name="Atanasova L."/>
            <person name="Karlsson M."/>
            <person name="Huettel B."/>
            <person name="Barry K.W."/>
            <person name="Haridas S."/>
            <person name="Chen C."/>
            <person name="Bauer D."/>
            <person name="Andreopoulos W."/>
            <person name="Pangilinan J."/>
            <person name="LaButti K."/>
            <person name="Riley R."/>
            <person name="Lipzen A."/>
            <person name="Clum A."/>
            <person name="Drula E."/>
            <person name="Henrissat B."/>
            <person name="Kohler A."/>
            <person name="Grigoriev I.V."/>
            <person name="Martin F.M."/>
            <person name="Hacquard S."/>
        </authorList>
    </citation>
    <scope>NUCLEOTIDE SEQUENCE</scope>
    <source>
        <strain evidence="9">MPI-CAGE-CH-0235</strain>
    </source>
</reference>
<dbReference type="GO" id="GO:0006351">
    <property type="term" value="P:DNA-templated transcription"/>
    <property type="evidence" value="ECO:0007669"/>
    <property type="project" value="InterPro"/>
</dbReference>
<dbReference type="Pfam" id="PF00172">
    <property type="entry name" value="Zn_clus"/>
    <property type="match status" value="1"/>
</dbReference>
<dbReference type="SMART" id="SM00906">
    <property type="entry name" value="Fungal_trans"/>
    <property type="match status" value="1"/>
</dbReference>
<evidence type="ECO:0000256" key="5">
    <source>
        <dbReference type="ARBA" id="ARBA00023125"/>
    </source>
</evidence>
<evidence type="ECO:0000256" key="2">
    <source>
        <dbReference type="ARBA" id="ARBA00022723"/>
    </source>
</evidence>
<accession>A0A8K0WUZ2</accession>
<evidence type="ECO:0000313" key="9">
    <source>
        <dbReference type="EMBL" id="KAH7325608.1"/>
    </source>
</evidence>
<dbReference type="CDD" id="cd00067">
    <property type="entry name" value="GAL4"/>
    <property type="match status" value="1"/>
</dbReference>
<sequence length="658" mass="74917">RPPKPARRSRVSLACQRCKHRKQKCNGGQPSCGRCLKLNLSCHYVVPAYPKPVQAKIYIKALEDRVAELETVLKNGGDRTVSDDHWTIAAALPTEGNWQDQDEIQPLVNAVRDLSHDVAGSYIGGASTITLGRALGKALAGRSMLSLPALSPEDGRLGPTHAPSNKSHAGSLECNTFSLLTQMSQETADALVHAYLKHMCTNFPIIFSFEILDLHKRRLDLDDIYEESILQLIYGLGIHFLQKTSETSLSYDPEQFYFAALEERDSILRLGDTRALTYLMLLGQHCYRMPKDPGAWTFYGLAMKMCVELGLHRQRRSSKVCLKSERNKRLFWICYWHERELAVAMGRPPSICDHDIDVELPLDVDEATQDLDVFQKASEQDRSIPPFPPTSLSTLIHLLRLKRIESAIQHSIYRVDRLQPSEDLCQKTDEFLEKLLAWKSVIPQQEYDQDMLENQIYLSYDSYMASYHKTLRILLQPRLYERNVQDRYLGLCAEACRGVCETYKRLHTTLPISFTSLSLQSVFLAGLTLIYCMWIDNSTGMAFRNHSALTDCSIMLYVMAERWQVGKKYRDLFELVKKSVLDAIQEGRHAPRTAVASLKDGMQTSLQQLQVDTEVENVADDLEQMISDMTGEAIPAWHDETLSLWTMNESSNIFSYIM</sequence>
<dbReference type="EMBL" id="JAGPNK010000002">
    <property type="protein sequence ID" value="KAH7325608.1"/>
    <property type="molecule type" value="Genomic_DNA"/>
</dbReference>
<dbReference type="Pfam" id="PF04082">
    <property type="entry name" value="Fungal_trans"/>
    <property type="match status" value="1"/>
</dbReference>
<evidence type="ECO:0000256" key="1">
    <source>
        <dbReference type="ARBA" id="ARBA00004123"/>
    </source>
</evidence>
<keyword evidence="7" id="KW-0539">Nucleus</keyword>
<gene>
    <name evidence="9" type="ORF">B0I35DRAFT_493511</name>
</gene>
<feature type="domain" description="Zn(2)-C6 fungal-type" evidence="8">
    <location>
        <begin position="14"/>
        <end position="44"/>
    </location>
</feature>
<dbReference type="InterPro" id="IPR001138">
    <property type="entry name" value="Zn2Cys6_DnaBD"/>
</dbReference>
<keyword evidence="6" id="KW-0804">Transcription</keyword>
<evidence type="ECO:0000259" key="8">
    <source>
        <dbReference type="PROSITE" id="PS50048"/>
    </source>
</evidence>
<dbReference type="Proteomes" id="UP000813444">
    <property type="component" value="Unassembled WGS sequence"/>
</dbReference>
<feature type="non-terminal residue" evidence="9">
    <location>
        <position position="1"/>
    </location>
</feature>
<keyword evidence="4" id="KW-0805">Transcription regulation</keyword>
<dbReference type="InterPro" id="IPR052202">
    <property type="entry name" value="Yeast_MetPath_Reg"/>
</dbReference>
<dbReference type="OrthoDB" id="189997at2759"/>
<proteinExistence type="predicted"/>
<keyword evidence="2" id="KW-0479">Metal-binding</keyword>
<dbReference type="SUPFAM" id="SSF57701">
    <property type="entry name" value="Zn2/Cys6 DNA-binding domain"/>
    <property type="match status" value="1"/>
</dbReference>
<dbReference type="SMART" id="SM00066">
    <property type="entry name" value="GAL4"/>
    <property type="match status" value="1"/>
</dbReference>
<keyword evidence="10" id="KW-1185">Reference proteome</keyword>
<dbReference type="InterPro" id="IPR007219">
    <property type="entry name" value="XnlR_reg_dom"/>
</dbReference>
<comment type="subcellular location">
    <subcellularLocation>
        <location evidence="1">Nucleus</location>
    </subcellularLocation>
</comment>
<dbReference type="GO" id="GO:0045944">
    <property type="term" value="P:positive regulation of transcription by RNA polymerase II"/>
    <property type="evidence" value="ECO:0007669"/>
    <property type="project" value="TreeGrafter"/>
</dbReference>
<evidence type="ECO:0000256" key="4">
    <source>
        <dbReference type="ARBA" id="ARBA00023015"/>
    </source>
</evidence>
<dbReference type="Gene3D" id="4.10.240.10">
    <property type="entry name" value="Zn(2)-C6 fungal-type DNA-binding domain"/>
    <property type="match status" value="1"/>
</dbReference>
<evidence type="ECO:0000256" key="7">
    <source>
        <dbReference type="ARBA" id="ARBA00023242"/>
    </source>
</evidence>
<dbReference type="AlphaFoldDB" id="A0A8K0WUZ2"/>
<dbReference type="GO" id="GO:0005634">
    <property type="term" value="C:nucleus"/>
    <property type="evidence" value="ECO:0007669"/>
    <property type="project" value="UniProtKB-SubCell"/>
</dbReference>
<keyword evidence="5" id="KW-0238">DNA-binding</keyword>
<dbReference type="PROSITE" id="PS00463">
    <property type="entry name" value="ZN2_CY6_FUNGAL_1"/>
    <property type="match status" value="1"/>
</dbReference>
<dbReference type="PROSITE" id="PS50048">
    <property type="entry name" value="ZN2_CY6_FUNGAL_2"/>
    <property type="match status" value="1"/>
</dbReference>
<dbReference type="CDD" id="cd12148">
    <property type="entry name" value="fungal_TF_MHR"/>
    <property type="match status" value="1"/>
</dbReference>
<evidence type="ECO:0000256" key="6">
    <source>
        <dbReference type="ARBA" id="ARBA00023163"/>
    </source>
</evidence>
<dbReference type="PANTHER" id="PTHR47782">
    <property type="entry name" value="ZN(II)2CYS6 TRANSCRIPTION FACTOR (EUROFUNG)-RELATED"/>
    <property type="match status" value="1"/>
</dbReference>
<protein>
    <submittedName>
        <fullName evidence="9">Fungal-specific transcription factor domain-containing protein</fullName>
    </submittedName>
</protein>
<dbReference type="GO" id="GO:0008270">
    <property type="term" value="F:zinc ion binding"/>
    <property type="evidence" value="ECO:0007669"/>
    <property type="project" value="InterPro"/>
</dbReference>
<evidence type="ECO:0000256" key="3">
    <source>
        <dbReference type="ARBA" id="ARBA00022833"/>
    </source>
</evidence>
<evidence type="ECO:0000313" key="10">
    <source>
        <dbReference type="Proteomes" id="UP000813444"/>
    </source>
</evidence>
<comment type="caution">
    <text evidence="9">The sequence shown here is derived from an EMBL/GenBank/DDBJ whole genome shotgun (WGS) entry which is preliminary data.</text>
</comment>
<dbReference type="PANTHER" id="PTHR47782:SF12">
    <property type="entry name" value="ZN(II)2CYS6 TRANSCRIPTION FACTOR (EUROFUNG)"/>
    <property type="match status" value="1"/>
</dbReference>
<name>A0A8K0WUZ2_9HYPO</name>
<keyword evidence="3" id="KW-0862">Zinc</keyword>
<dbReference type="InterPro" id="IPR036864">
    <property type="entry name" value="Zn2-C6_fun-type_DNA-bd_sf"/>
</dbReference>
<organism evidence="9 10">
    <name type="scientific">Stachybotrys elegans</name>
    <dbReference type="NCBI Taxonomy" id="80388"/>
    <lineage>
        <taxon>Eukaryota</taxon>
        <taxon>Fungi</taxon>
        <taxon>Dikarya</taxon>
        <taxon>Ascomycota</taxon>
        <taxon>Pezizomycotina</taxon>
        <taxon>Sordariomycetes</taxon>
        <taxon>Hypocreomycetidae</taxon>
        <taxon>Hypocreales</taxon>
        <taxon>Stachybotryaceae</taxon>
        <taxon>Stachybotrys</taxon>
    </lineage>
</organism>
<dbReference type="GO" id="GO:0000981">
    <property type="term" value="F:DNA-binding transcription factor activity, RNA polymerase II-specific"/>
    <property type="evidence" value="ECO:0007669"/>
    <property type="project" value="InterPro"/>
</dbReference>